<dbReference type="OrthoDB" id="2986589at2"/>
<proteinExistence type="predicted"/>
<keyword evidence="1" id="KW-0812">Transmembrane</keyword>
<dbReference type="PANTHER" id="PTHR21666:SF274">
    <property type="entry name" value="STAGE IV SPORULATION PROTEIN FA"/>
    <property type="match status" value="1"/>
</dbReference>
<dbReference type="AlphaFoldDB" id="A0A2U1K169"/>
<protein>
    <submittedName>
        <fullName evidence="3">Peptidase M23</fullName>
    </submittedName>
</protein>
<evidence type="ECO:0000313" key="3">
    <source>
        <dbReference type="EMBL" id="PWA10713.1"/>
    </source>
</evidence>
<sequence length="260" mass="29955">MGNNLDRFRKRHRRRKALRKNYRSFQANRPSEETHNHSINTLNEETERIHPLFSKETFLLKCLLSVTLFFAVAILFKQPEGKFDKIRQAIVYSFEHDFQFAMVGNWYEEQFGKPLALLPESLTKNEKDKETKVVNKQENSYAVPATGRIVEPFEKEKKGVMIETDSKSVIECVQDGWVAFAGKRDNLNKTVIVQHNDGSESWYGNLDEVDVALYDYIKSGDPIGKASIDEKGKNGVFFFALKQGESFIDPIQVMSFDKAN</sequence>
<dbReference type="InterPro" id="IPR016047">
    <property type="entry name" value="M23ase_b-sheet_dom"/>
</dbReference>
<dbReference type="Gene3D" id="2.70.70.10">
    <property type="entry name" value="Glucose Permease (Domain IIA)"/>
    <property type="match status" value="1"/>
</dbReference>
<dbReference type="InterPro" id="IPR011055">
    <property type="entry name" value="Dup_hybrid_motif"/>
</dbReference>
<reference evidence="3 4" key="1">
    <citation type="submission" date="2018-04" db="EMBL/GenBank/DDBJ databases">
        <title>Camelliibacillus theae gen. nov., sp. nov., isolated from Pu'er tea.</title>
        <authorList>
            <person name="Niu L."/>
        </authorList>
    </citation>
    <scope>NUCLEOTIDE SEQUENCE [LARGE SCALE GENOMIC DNA]</scope>
    <source>
        <strain evidence="3 4">T8</strain>
    </source>
</reference>
<keyword evidence="1" id="KW-1133">Transmembrane helix</keyword>
<comment type="caution">
    <text evidence="3">The sequence shown here is derived from an EMBL/GenBank/DDBJ whole genome shotgun (WGS) entry which is preliminary data.</text>
</comment>
<feature type="transmembrane region" description="Helical" evidence="1">
    <location>
        <begin position="58"/>
        <end position="76"/>
    </location>
</feature>
<dbReference type="Pfam" id="PF01551">
    <property type="entry name" value="Peptidase_M23"/>
    <property type="match status" value="1"/>
</dbReference>
<organism evidence="3 4">
    <name type="scientific">Pueribacillus theae</name>
    <dbReference type="NCBI Taxonomy" id="2171751"/>
    <lineage>
        <taxon>Bacteria</taxon>
        <taxon>Bacillati</taxon>
        <taxon>Bacillota</taxon>
        <taxon>Bacilli</taxon>
        <taxon>Bacillales</taxon>
        <taxon>Bacillaceae</taxon>
        <taxon>Pueribacillus</taxon>
    </lineage>
</organism>
<evidence type="ECO:0000259" key="2">
    <source>
        <dbReference type="Pfam" id="PF01551"/>
    </source>
</evidence>
<dbReference type="Proteomes" id="UP000245998">
    <property type="component" value="Unassembled WGS sequence"/>
</dbReference>
<dbReference type="InterPro" id="IPR050570">
    <property type="entry name" value="Cell_wall_metabolism_enzyme"/>
</dbReference>
<keyword evidence="1" id="KW-0472">Membrane</keyword>
<dbReference type="GO" id="GO:0004222">
    <property type="term" value="F:metalloendopeptidase activity"/>
    <property type="evidence" value="ECO:0007669"/>
    <property type="project" value="TreeGrafter"/>
</dbReference>
<gene>
    <name evidence="3" type="ORF">DCC39_10495</name>
</gene>
<dbReference type="SUPFAM" id="SSF51261">
    <property type="entry name" value="Duplicated hybrid motif"/>
    <property type="match status" value="1"/>
</dbReference>
<keyword evidence="4" id="KW-1185">Reference proteome</keyword>
<feature type="domain" description="M23ase beta-sheet core" evidence="2">
    <location>
        <begin position="157"/>
        <end position="250"/>
    </location>
</feature>
<dbReference type="EMBL" id="QCZG01000020">
    <property type="protein sequence ID" value="PWA10713.1"/>
    <property type="molecule type" value="Genomic_DNA"/>
</dbReference>
<evidence type="ECO:0000313" key="4">
    <source>
        <dbReference type="Proteomes" id="UP000245998"/>
    </source>
</evidence>
<accession>A0A2U1K169</accession>
<dbReference type="RefSeq" id="WP_116554854.1">
    <property type="nucleotide sequence ID" value="NZ_QCZG01000020.1"/>
</dbReference>
<dbReference type="CDD" id="cd12797">
    <property type="entry name" value="M23_peptidase"/>
    <property type="match status" value="1"/>
</dbReference>
<evidence type="ECO:0000256" key="1">
    <source>
        <dbReference type="SAM" id="Phobius"/>
    </source>
</evidence>
<dbReference type="PANTHER" id="PTHR21666">
    <property type="entry name" value="PEPTIDASE-RELATED"/>
    <property type="match status" value="1"/>
</dbReference>
<name>A0A2U1K169_9BACI</name>